<dbReference type="Pfam" id="PF08028">
    <property type="entry name" value="Acyl-CoA_dh_2"/>
    <property type="match status" value="1"/>
</dbReference>
<dbReference type="PANTHER" id="PTHR43884:SF12">
    <property type="entry name" value="ISOVALERYL-COA DEHYDROGENASE, MITOCHONDRIAL-RELATED"/>
    <property type="match status" value="1"/>
</dbReference>
<dbReference type="RefSeq" id="WP_258791103.1">
    <property type="nucleotide sequence ID" value="NZ_JANUGQ010000044.1"/>
</dbReference>
<evidence type="ECO:0000256" key="1">
    <source>
        <dbReference type="ARBA" id="ARBA00023002"/>
    </source>
</evidence>
<feature type="compositionally biased region" description="Low complexity" evidence="2">
    <location>
        <begin position="16"/>
        <end position="27"/>
    </location>
</feature>
<feature type="domain" description="Acyl-CoA dehydrogenase C-terminal" evidence="4">
    <location>
        <begin position="267"/>
        <end position="390"/>
    </location>
</feature>
<feature type="region of interest" description="Disordered" evidence="2">
    <location>
        <begin position="1"/>
        <end position="36"/>
    </location>
</feature>
<evidence type="ECO:0000259" key="4">
    <source>
        <dbReference type="Pfam" id="PF08028"/>
    </source>
</evidence>
<dbReference type="InterPro" id="IPR036250">
    <property type="entry name" value="AcylCo_DH-like_C"/>
</dbReference>
<evidence type="ECO:0000256" key="2">
    <source>
        <dbReference type="SAM" id="MobiDB-lite"/>
    </source>
</evidence>
<proteinExistence type="predicted"/>
<keyword evidence="1" id="KW-0560">Oxidoreductase</keyword>
<keyword evidence="6" id="KW-1185">Reference proteome</keyword>
<dbReference type="InterPro" id="IPR009100">
    <property type="entry name" value="AcylCoA_DH/oxidase_NM_dom_sf"/>
</dbReference>
<protein>
    <submittedName>
        <fullName evidence="5">Acyl-CoA/acyl-ACP dehydrogenase</fullName>
    </submittedName>
</protein>
<dbReference type="SUPFAM" id="SSF47203">
    <property type="entry name" value="Acyl-CoA dehydrogenase C-terminal domain-like"/>
    <property type="match status" value="1"/>
</dbReference>
<reference evidence="5" key="1">
    <citation type="submission" date="2022-08" db="EMBL/GenBank/DDBJ databases">
        <authorList>
            <person name="Somphong A."/>
            <person name="Phongsopitanun W."/>
        </authorList>
    </citation>
    <scope>NUCLEOTIDE SEQUENCE</scope>
    <source>
        <strain evidence="5">LP05-1</strain>
    </source>
</reference>
<dbReference type="PIRSF" id="PIRSF016578">
    <property type="entry name" value="HsaA"/>
    <property type="match status" value="1"/>
</dbReference>
<evidence type="ECO:0000313" key="6">
    <source>
        <dbReference type="Proteomes" id="UP001431313"/>
    </source>
</evidence>
<gene>
    <name evidence="5" type="ORF">NX801_29905</name>
</gene>
<dbReference type="EMBL" id="JANUGQ010000044">
    <property type="protein sequence ID" value="MCS0639778.1"/>
    <property type="molecule type" value="Genomic_DNA"/>
</dbReference>
<dbReference type="InterPro" id="IPR037069">
    <property type="entry name" value="AcylCoA_DH/ox_N_sf"/>
</dbReference>
<dbReference type="InterPro" id="IPR013107">
    <property type="entry name" value="Acyl-CoA_DH_C"/>
</dbReference>
<organism evidence="5 6">
    <name type="scientific">Streptomyces pyxinae</name>
    <dbReference type="NCBI Taxonomy" id="2970734"/>
    <lineage>
        <taxon>Bacteria</taxon>
        <taxon>Bacillati</taxon>
        <taxon>Actinomycetota</taxon>
        <taxon>Actinomycetes</taxon>
        <taxon>Kitasatosporales</taxon>
        <taxon>Streptomycetaceae</taxon>
        <taxon>Streptomyces</taxon>
    </lineage>
</organism>
<dbReference type="Gene3D" id="1.10.540.10">
    <property type="entry name" value="Acyl-CoA dehydrogenase/oxidase, N-terminal domain"/>
    <property type="match status" value="1"/>
</dbReference>
<dbReference type="SUPFAM" id="SSF56645">
    <property type="entry name" value="Acyl-CoA dehydrogenase NM domain-like"/>
    <property type="match status" value="1"/>
</dbReference>
<dbReference type="Pfam" id="PF02771">
    <property type="entry name" value="Acyl-CoA_dh_N"/>
    <property type="match status" value="1"/>
</dbReference>
<name>A0ABT2CQT5_9ACTN</name>
<dbReference type="Proteomes" id="UP001431313">
    <property type="component" value="Unassembled WGS sequence"/>
</dbReference>
<feature type="domain" description="Acyl-CoA dehydrogenase/oxidase N-terminal" evidence="3">
    <location>
        <begin position="43"/>
        <end position="140"/>
    </location>
</feature>
<dbReference type="Gene3D" id="1.20.140.10">
    <property type="entry name" value="Butyryl-CoA Dehydrogenase, subunit A, domain 3"/>
    <property type="match status" value="1"/>
</dbReference>
<dbReference type="Gene3D" id="2.40.110.10">
    <property type="entry name" value="Butyryl-CoA Dehydrogenase, subunit A, domain 2"/>
    <property type="match status" value="1"/>
</dbReference>
<accession>A0ABT2CQT5</accession>
<dbReference type="InterPro" id="IPR013786">
    <property type="entry name" value="AcylCoA_DH/ox_N"/>
</dbReference>
<comment type="caution">
    <text evidence="5">The sequence shown here is derived from an EMBL/GenBank/DDBJ whole genome shotgun (WGS) entry which is preliminary data.</text>
</comment>
<sequence>MSTAAPKTPDLDAPGRGRAAGPPRAGSRPGGPAPGIAERTAAVARVAEEHLERTERDAVFPVEALAEMRRTGLLGLLVPAEYGGLGGTLTDLVDVSMELGRTDMSVAMILAMHLQQSEAVVRHAAPPLREELLPLLAAGDLYLASVTTEVGKGGHLLRSYAPLTETGDTLRIDRTAPIVTGGTEADGFLITMRSPHATADHQVSLVYAHRRQLEVVADGVWCPMGMRASHSLPLTLTGTVPAHQLVGEHGAFHRIAGSVFGPLAHLGWSAVWLGTAAGALSRVLRLLRDPVTRKRFDTTSELLLTRLSRARQRLDTVHALLRRTEALVASGDDLSAPAAQLLLNGLKITAAEECHGAVEDLVDAVGLRHGYLQDSPTRLEKALRDLRSAALNYSNDRLHLADGPLSLLDPGVRFA</sequence>
<dbReference type="InterPro" id="IPR046373">
    <property type="entry name" value="Acyl-CoA_Oxase/DH_mid-dom_sf"/>
</dbReference>
<evidence type="ECO:0000259" key="3">
    <source>
        <dbReference type="Pfam" id="PF02771"/>
    </source>
</evidence>
<dbReference type="PANTHER" id="PTHR43884">
    <property type="entry name" value="ACYL-COA DEHYDROGENASE"/>
    <property type="match status" value="1"/>
</dbReference>
<evidence type="ECO:0000313" key="5">
    <source>
        <dbReference type="EMBL" id="MCS0639778.1"/>
    </source>
</evidence>